<feature type="transmembrane region" description="Helical" evidence="3">
    <location>
        <begin position="147"/>
        <end position="167"/>
    </location>
</feature>
<feature type="transmembrane region" description="Helical" evidence="3">
    <location>
        <begin position="20"/>
        <end position="41"/>
    </location>
</feature>
<dbReference type="Gene3D" id="3.10.20.30">
    <property type="match status" value="1"/>
</dbReference>
<dbReference type="InterPro" id="IPR001041">
    <property type="entry name" value="2Fe-2S_ferredoxin-type"/>
</dbReference>
<dbReference type="Pfam" id="PF00111">
    <property type="entry name" value="Fer2"/>
    <property type="match status" value="1"/>
</dbReference>
<dbReference type="SUPFAM" id="SSF54292">
    <property type="entry name" value="2Fe-2S ferredoxin-like"/>
    <property type="match status" value="1"/>
</dbReference>
<accession>A0A6L5B7U5</accession>
<keyword evidence="1" id="KW-0479">Metal-binding</keyword>
<dbReference type="InterPro" id="IPR012675">
    <property type="entry name" value="Beta-grasp_dom_sf"/>
</dbReference>
<dbReference type="CDD" id="cd00207">
    <property type="entry name" value="fer2"/>
    <property type="match status" value="1"/>
</dbReference>
<feature type="transmembrane region" description="Helical" evidence="3">
    <location>
        <begin position="86"/>
        <end position="113"/>
    </location>
</feature>
<keyword evidence="3" id="KW-0472">Membrane</keyword>
<keyword evidence="1" id="KW-0408">Iron</keyword>
<evidence type="ECO:0000259" key="4">
    <source>
        <dbReference type="Pfam" id="PF00111"/>
    </source>
</evidence>
<organism evidence="5 6">
    <name type="scientific">Apium graveolens</name>
    <name type="common">Celery</name>
    <dbReference type="NCBI Taxonomy" id="4045"/>
    <lineage>
        <taxon>Eukaryota</taxon>
        <taxon>Viridiplantae</taxon>
        <taxon>Streptophyta</taxon>
        <taxon>Embryophyta</taxon>
        <taxon>Tracheophyta</taxon>
        <taxon>Spermatophyta</taxon>
        <taxon>Magnoliopsida</taxon>
        <taxon>eudicotyledons</taxon>
        <taxon>Gunneridae</taxon>
        <taxon>Pentapetalae</taxon>
        <taxon>asterids</taxon>
        <taxon>campanulids</taxon>
        <taxon>Apiales</taxon>
        <taxon>Apiaceae</taxon>
        <taxon>Apioideae</taxon>
        <taxon>apioid superclade</taxon>
        <taxon>Apieae</taxon>
        <taxon>Apium</taxon>
    </lineage>
</organism>
<keyword evidence="3" id="KW-0812">Transmembrane</keyword>
<reference evidence="5" key="1">
    <citation type="submission" date="2020-01" db="EMBL/GenBank/DDBJ databases">
        <title>The Celery Genome Sequence Reveals Sequential Paleo-tetraploidization, Resistance Gene Elimination, Karyotype Evolution, and Functional Innovation in Apiales.</title>
        <authorList>
            <person name="Song X."/>
        </authorList>
    </citation>
    <scope>NUCLEOTIDE SEQUENCE</scope>
    <source>
        <tissue evidence="5">Leaf</tissue>
    </source>
</reference>
<keyword evidence="2" id="KW-0411">Iron-sulfur</keyword>
<evidence type="ECO:0000256" key="1">
    <source>
        <dbReference type="ARBA" id="ARBA00022714"/>
    </source>
</evidence>
<dbReference type="GO" id="GO:0051537">
    <property type="term" value="F:2 iron, 2 sulfur cluster binding"/>
    <property type="evidence" value="ECO:0007669"/>
    <property type="project" value="UniProtKB-KW"/>
</dbReference>
<evidence type="ECO:0000256" key="2">
    <source>
        <dbReference type="ARBA" id="ARBA00023014"/>
    </source>
</evidence>
<feature type="transmembrane region" description="Helical" evidence="3">
    <location>
        <begin position="53"/>
        <end position="74"/>
    </location>
</feature>
<keyword evidence="1" id="KW-0001">2Fe-2S</keyword>
<dbReference type="EMBL" id="WRXP01002393">
    <property type="protein sequence ID" value="KAF1001806.1"/>
    <property type="molecule type" value="Genomic_DNA"/>
</dbReference>
<dbReference type="AlphaFoldDB" id="A0A6L5B7U5"/>
<name>A0A6L5B7U5_APIGR</name>
<sequence>MEVPGSYMSGLDESYRPLPSLYMAFMLIWSFSAVFWTVNTYKTRCFQTNNLQWALASVPLLKALQLTLSFLFWYSCFYFQTCSLWISFGVYVTGILFQTASFISFFLISHGYCIMCERLSVPERRTMAALGCVFYLILVGHRASVPYFTVLLVLNYFILFYVIFHHISQNLSVLREQLMYIIDDDVNAMRDAVYTKYMMFKKFQGAMQIVAVAETAIFFNMGDSLENYWFRLLVREWAQFCIFLYIGWTFWPQEWAPRFSVMPTLKSKGEIIMPPIYSIEMDATRFKDFSSHQWQIGVPTSFRDRRLKDSVLIVVQHPHAYRPTLSNSKSPCQDMSLNSSRRIRAVGTVPESQIETATTSEDPPSVKFAFVSSVLLPDGTPDVHFRTACGGQKLRDIMLDTSIELYGPYSRPLLNCGGGGTCATCIVEVVEGKEILSPRTDKEKEKLKRNPKNWRLACQTTVGTPDSDGLVVIQQLPEWKGHEWTYGKEFPSES</sequence>
<dbReference type="InterPro" id="IPR036010">
    <property type="entry name" value="2Fe-2S_ferredoxin-like_sf"/>
</dbReference>
<keyword evidence="3" id="KW-1133">Transmembrane helix</keyword>
<evidence type="ECO:0000313" key="6">
    <source>
        <dbReference type="Proteomes" id="UP000593563"/>
    </source>
</evidence>
<protein>
    <recommendedName>
        <fullName evidence="4">2Fe-2S ferredoxin-type domain-containing protein</fullName>
    </recommendedName>
</protein>
<dbReference type="Proteomes" id="UP000593563">
    <property type="component" value="Unassembled WGS sequence"/>
</dbReference>
<gene>
    <name evidence="5" type="ORF">AG4045_023902</name>
</gene>
<keyword evidence="6" id="KW-1185">Reference proteome</keyword>
<evidence type="ECO:0000313" key="5">
    <source>
        <dbReference type="EMBL" id="KAF1001806.1"/>
    </source>
</evidence>
<dbReference type="PANTHER" id="PTHR36329">
    <property type="entry name" value="TRANSMEMBRANE PROTEIN"/>
    <property type="match status" value="1"/>
</dbReference>
<proteinExistence type="predicted"/>
<evidence type="ECO:0000256" key="3">
    <source>
        <dbReference type="SAM" id="Phobius"/>
    </source>
</evidence>
<comment type="caution">
    <text evidence="5">The sequence shown here is derived from an EMBL/GenBank/DDBJ whole genome shotgun (WGS) entry which is preliminary data.</text>
</comment>
<feature type="domain" description="2Fe-2S ferredoxin-type" evidence="4">
    <location>
        <begin position="415"/>
        <end position="462"/>
    </location>
</feature>
<dbReference type="PANTHER" id="PTHR36329:SF1">
    <property type="entry name" value="TRANSMEMBRANE PROTEIN"/>
    <property type="match status" value="1"/>
</dbReference>